<dbReference type="Pfam" id="PF00583">
    <property type="entry name" value="Acetyltransf_1"/>
    <property type="match status" value="1"/>
</dbReference>
<dbReference type="CDD" id="cd04301">
    <property type="entry name" value="NAT_SF"/>
    <property type="match status" value="1"/>
</dbReference>
<reference evidence="6 7" key="1">
    <citation type="submission" date="2023-07" db="EMBL/GenBank/DDBJ databases">
        <title>Sequencing the genomes of 1000 actinobacteria strains.</title>
        <authorList>
            <person name="Klenk H.-P."/>
        </authorList>
    </citation>
    <scope>NUCLEOTIDE SEQUENCE [LARGE SCALE GENOMIC DNA]</scope>
    <source>
        <strain evidence="6 7">DSM 44508</strain>
    </source>
</reference>
<dbReference type="InterPro" id="IPR050276">
    <property type="entry name" value="MshD_Acetyltransferase"/>
</dbReference>
<proteinExistence type="inferred from homology"/>
<comment type="caution">
    <text evidence="6">The sequence shown here is derived from an EMBL/GenBank/DDBJ whole genome shotgun (WGS) entry which is preliminary data.</text>
</comment>
<keyword evidence="3 4" id="KW-0012">Acyltransferase</keyword>
<comment type="caution">
    <text evidence="4">Lacks conserved residue(s) required for the propagation of feature annotation.</text>
</comment>
<dbReference type="InterPro" id="IPR017813">
    <property type="entry name" value="Mycothiol_AcTrfase"/>
</dbReference>
<dbReference type="PANTHER" id="PTHR43617">
    <property type="entry name" value="L-AMINO ACID N-ACETYLTRANSFERASE"/>
    <property type="match status" value="1"/>
</dbReference>
<dbReference type="EC" id="2.3.1.189" evidence="4"/>
<dbReference type="NCBIfam" id="TIGR03448">
    <property type="entry name" value="mycothiol_MshD"/>
    <property type="match status" value="1"/>
</dbReference>
<feature type="binding site" evidence="4">
    <location>
        <position position="22"/>
    </location>
    <ligand>
        <name>1D-myo-inositol 2-(L-cysteinylamino)-2-deoxy-alpha-D-glucopyranoside</name>
        <dbReference type="ChEBI" id="CHEBI:58887"/>
    </ligand>
</feature>
<dbReference type="RefSeq" id="WP_277105340.1">
    <property type="nucleotide sequence ID" value="NZ_BAAAJS010000039.1"/>
</dbReference>
<feature type="binding site" evidence="4">
    <location>
        <position position="240"/>
    </location>
    <ligand>
        <name>1D-myo-inositol 2-(L-cysteinylamino)-2-deoxy-alpha-D-glucopyranoside</name>
        <dbReference type="ChEBI" id="CHEBI:58887"/>
    </ligand>
</feature>
<dbReference type="EMBL" id="JAVDYF010000001">
    <property type="protein sequence ID" value="MDR7353726.1"/>
    <property type="molecule type" value="Genomic_DNA"/>
</dbReference>
<feature type="binding site" evidence="4">
    <location>
        <position position="202"/>
    </location>
    <ligand>
        <name>1D-myo-inositol 2-(L-cysteinylamino)-2-deoxy-alpha-D-glucopyranoside</name>
        <dbReference type="ChEBI" id="CHEBI:58887"/>
    </ligand>
</feature>
<dbReference type="PIRSF" id="PIRSF021524">
    <property type="entry name" value="MSH_acetyltransferase"/>
    <property type="match status" value="1"/>
</dbReference>
<evidence type="ECO:0000256" key="4">
    <source>
        <dbReference type="HAMAP-Rule" id="MF_01698"/>
    </source>
</evidence>
<dbReference type="Proteomes" id="UP001183619">
    <property type="component" value="Unassembled WGS sequence"/>
</dbReference>
<evidence type="ECO:0000313" key="7">
    <source>
        <dbReference type="Proteomes" id="UP001183619"/>
    </source>
</evidence>
<feature type="binding site" evidence="4">
    <location>
        <begin position="245"/>
        <end position="250"/>
    </location>
    <ligand>
        <name>acetyl-CoA</name>
        <dbReference type="ChEBI" id="CHEBI:57288"/>
        <label>2</label>
    </ligand>
</feature>
<comment type="similarity">
    <text evidence="4">Belongs to the acetyltransferase family. MshD subfamily.</text>
</comment>
<evidence type="ECO:0000256" key="1">
    <source>
        <dbReference type="ARBA" id="ARBA00022679"/>
    </source>
</evidence>
<name>A0ABU2B622_9CORY</name>
<protein>
    <recommendedName>
        <fullName evidence="4">Mycothiol acetyltransferase</fullName>
        <shortName evidence="4">MSH acetyltransferase</shortName>
        <ecNumber evidence="4">2.3.1.189</ecNumber>
    </recommendedName>
    <alternativeName>
        <fullName evidence="4">Mycothiol synthase</fullName>
    </alternativeName>
</protein>
<sequence>MLTVSEIISAALRVDGVAPLSESYLRRLDQAVLLDDAGVLAGVMITDDDQVAEIVVHPDYRNRGIAQRALAGVSGVWAHGDLPAAQHVAAKLGLVKTRELVVMSITEPALSAAADVSIPEGMRIEHLSGPDKELDEKLLKVNNEAFSWHPEQGGWDMQRLEQARDTDWFRFEDVIVVFEDEDLIGFHWTKRHGDLRAGAKGEVYVVGLADSARGRGLGGVLVSAGLAHLVEQGAREVILYVEKDNQPAVKRYRDMGFEVVERHAVYSRL</sequence>
<keyword evidence="7" id="KW-1185">Reference proteome</keyword>
<comment type="catalytic activity">
    <reaction evidence="4">
        <text>1D-myo-inositol 2-(L-cysteinylamino)-2-deoxy-alpha-D-glucopyranoside + acetyl-CoA = mycothiol + CoA + H(+)</text>
        <dbReference type="Rhea" id="RHEA:26172"/>
        <dbReference type="ChEBI" id="CHEBI:15378"/>
        <dbReference type="ChEBI" id="CHEBI:16768"/>
        <dbReference type="ChEBI" id="CHEBI:57287"/>
        <dbReference type="ChEBI" id="CHEBI:57288"/>
        <dbReference type="ChEBI" id="CHEBI:58887"/>
        <dbReference type="EC" id="2.3.1.189"/>
    </reaction>
</comment>
<comment type="subunit">
    <text evidence="4">Monomer.</text>
</comment>
<dbReference type="PANTHER" id="PTHR43617:SF31">
    <property type="entry name" value="MYCOTHIOL ACETYLTRANSFERASE"/>
    <property type="match status" value="1"/>
</dbReference>
<evidence type="ECO:0000256" key="3">
    <source>
        <dbReference type="ARBA" id="ARBA00023315"/>
    </source>
</evidence>
<feature type="binding site" evidence="4">
    <location>
        <begin position="54"/>
        <end position="56"/>
    </location>
    <ligand>
        <name>acetyl-CoA</name>
        <dbReference type="ChEBI" id="CHEBI:57288"/>
        <label>1</label>
    </ligand>
</feature>
<evidence type="ECO:0000256" key="2">
    <source>
        <dbReference type="ARBA" id="ARBA00022737"/>
    </source>
</evidence>
<dbReference type="InterPro" id="IPR016181">
    <property type="entry name" value="Acyl_CoA_acyltransferase"/>
</dbReference>
<dbReference type="Gene3D" id="3.40.630.30">
    <property type="match status" value="1"/>
</dbReference>
<feature type="binding site" evidence="4">
    <location>
        <position position="190"/>
    </location>
    <ligand>
        <name>1D-myo-inositol 2-(L-cysteinylamino)-2-deoxy-alpha-D-glucopyranoside</name>
        <dbReference type="ChEBI" id="CHEBI:58887"/>
    </ligand>
</feature>
<feature type="binding site" evidence="4">
    <location>
        <begin position="206"/>
        <end position="208"/>
    </location>
    <ligand>
        <name>acetyl-CoA</name>
        <dbReference type="ChEBI" id="CHEBI:57288"/>
        <label>2</label>
    </ligand>
</feature>
<gene>
    <name evidence="4" type="primary">mshD</name>
    <name evidence="6" type="ORF">J2S37_000264</name>
</gene>
<accession>A0ABU2B622</accession>
<dbReference type="GO" id="GO:0035447">
    <property type="term" value="F:mycothiol synthase activity"/>
    <property type="evidence" value="ECO:0007669"/>
    <property type="project" value="UniProtKB-EC"/>
</dbReference>
<comment type="function">
    <text evidence="4">Catalyzes the transfer of acetyl from acetyl-CoA to desacetylmycothiol (Cys-GlcN-Ins) to form mycothiol.</text>
</comment>
<evidence type="ECO:0000313" key="6">
    <source>
        <dbReference type="EMBL" id="MDR7353726.1"/>
    </source>
</evidence>
<dbReference type="HAMAP" id="MF_01698">
    <property type="entry name" value="MshD"/>
    <property type="match status" value="1"/>
</dbReference>
<feature type="binding site" evidence="4">
    <location>
        <position position="151"/>
    </location>
    <ligand>
        <name>1D-myo-inositol 2-(L-cysteinylamino)-2-deoxy-alpha-D-glucopyranoside</name>
        <dbReference type="ChEBI" id="CHEBI:58887"/>
    </ligand>
</feature>
<organism evidence="6 7">
    <name type="scientific">Corynebacterium felinum</name>
    <dbReference type="NCBI Taxonomy" id="131318"/>
    <lineage>
        <taxon>Bacteria</taxon>
        <taxon>Bacillati</taxon>
        <taxon>Actinomycetota</taxon>
        <taxon>Actinomycetes</taxon>
        <taxon>Mycobacteriales</taxon>
        <taxon>Corynebacteriaceae</taxon>
        <taxon>Corynebacterium</taxon>
    </lineage>
</organism>
<dbReference type="PROSITE" id="PS51186">
    <property type="entry name" value="GNAT"/>
    <property type="match status" value="1"/>
</dbReference>
<keyword evidence="1 4" id="KW-0808">Transferase</keyword>
<dbReference type="InterPro" id="IPR000182">
    <property type="entry name" value="GNAT_dom"/>
</dbReference>
<dbReference type="SUPFAM" id="SSF55729">
    <property type="entry name" value="Acyl-CoA N-acyltransferases (Nat)"/>
    <property type="match status" value="2"/>
</dbReference>
<evidence type="ECO:0000259" key="5">
    <source>
        <dbReference type="PROSITE" id="PS51186"/>
    </source>
</evidence>
<keyword evidence="2 4" id="KW-0677">Repeat</keyword>
<feature type="domain" description="N-acetyltransferase" evidence="5">
    <location>
        <begin position="122"/>
        <end position="269"/>
    </location>
</feature>